<dbReference type="InterPro" id="IPR005162">
    <property type="entry name" value="Retrotrans_gag_dom"/>
</dbReference>
<comment type="caution">
    <text evidence="3">The sequence shown here is derived from an EMBL/GenBank/DDBJ whole genome shotgun (WGS) entry which is preliminary data.</text>
</comment>
<protein>
    <submittedName>
        <fullName evidence="3">Reverse transcriptase domain-containing protein</fullName>
    </submittedName>
</protein>
<feature type="compositionally biased region" description="Low complexity" evidence="1">
    <location>
        <begin position="207"/>
        <end position="227"/>
    </location>
</feature>
<evidence type="ECO:0000256" key="1">
    <source>
        <dbReference type="SAM" id="MobiDB-lite"/>
    </source>
</evidence>
<dbReference type="AlphaFoldDB" id="A0A6L2K7W5"/>
<gene>
    <name evidence="3" type="ORF">Tci_016848</name>
</gene>
<evidence type="ECO:0000313" key="3">
    <source>
        <dbReference type="EMBL" id="GEU44870.1"/>
    </source>
</evidence>
<keyword evidence="3" id="KW-0808">Transferase</keyword>
<keyword evidence="3" id="KW-0695">RNA-directed DNA polymerase</keyword>
<reference evidence="3" key="1">
    <citation type="journal article" date="2019" name="Sci. Rep.">
        <title>Draft genome of Tanacetum cinerariifolium, the natural source of mosquito coil.</title>
        <authorList>
            <person name="Yamashiro T."/>
            <person name="Shiraishi A."/>
            <person name="Satake H."/>
            <person name="Nakayama K."/>
        </authorList>
    </citation>
    <scope>NUCLEOTIDE SEQUENCE</scope>
</reference>
<feature type="region of interest" description="Disordered" evidence="1">
    <location>
        <begin position="1"/>
        <end position="42"/>
    </location>
</feature>
<proteinExistence type="predicted"/>
<name>A0A6L2K7W5_TANCI</name>
<accession>A0A6L2K7W5</accession>
<dbReference type="GO" id="GO:0003964">
    <property type="term" value="F:RNA-directed DNA polymerase activity"/>
    <property type="evidence" value="ECO:0007669"/>
    <property type="project" value="UniProtKB-KW"/>
</dbReference>
<dbReference type="EMBL" id="BKCJ010001905">
    <property type="protein sequence ID" value="GEU44870.1"/>
    <property type="molecule type" value="Genomic_DNA"/>
</dbReference>
<feature type="compositionally biased region" description="Acidic residues" evidence="1">
    <location>
        <begin position="1"/>
        <end position="25"/>
    </location>
</feature>
<feature type="domain" description="Retrotransposon gag" evidence="2">
    <location>
        <begin position="239"/>
        <end position="308"/>
    </location>
</feature>
<feature type="region of interest" description="Disordered" evidence="1">
    <location>
        <begin position="206"/>
        <end position="234"/>
    </location>
</feature>
<sequence length="352" mass="39449">MEFEEEFEKDPEEDPEEEQEADAKEDEPTSGSTFEVGGPSLVSSRPPHLYGCELKRLRRDTKSMYGSVLCLERGIRACETEIADARLRVDRAGRQMDAFDVDMGFTEKGATRTSDNVLARQEGRASDQEKMGKLERRLDSRELWIAKRMGWGSMEACQSDSIDILVVYGTAQPPEPQGPPNGPNVERLVSSRLAEDIVEYERNITKPENAGGAGPENAGGATAPNGNVHSLGLSNANQIPWSESKSMMTTEYCPETEIKRMEQELWTLTLKRDNIEGYNNRFHELAMMCLDLVTPERKKIERYVRGLPERVKANVTSSKPASLHEAIDMVCELIEQAIHVKAARIGESNKRK</sequence>
<organism evidence="3">
    <name type="scientific">Tanacetum cinerariifolium</name>
    <name type="common">Dalmatian daisy</name>
    <name type="synonym">Chrysanthemum cinerariifolium</name>
    <dbReference type="NCBI Taxonomy" id="118510"/>
    <lineage>
        <taxon>Eukaryota</taxon>
        <taxon>Viridiplantae</taxon>
        <taxon>Streptophyta</taxon>
        <taxon>Embryophyta</taxon>
        <taxon>Tracheophyta</taxon>
        <taxon>Spermatophyta</taxon>
        <taxon>Magnoliopsida</taxon>
        <taxon>eudicotyledons</taxon>
        <taxon>Gunneridae</taxon>
        <taxon>Pentapetalae</taxon>
        <taxon>asterids</taxon>
        <taxon>campanulids</taxon>
        <taxon>Asterales</taxon>
        <taxon>Asteraceae</taxon>
        <taxon>Asteroideae</taxon>
        <taxon>Anthemideae</taxon>
        <taxon>Anthemidinae</taxon>
        <taxon>Tanacetum</taxon>
    </lineage>
</organism>
<dbReference type="Pfam" id="PF03732">
    <property type="entry name" value="Retrotrans_gag"/>
    <property type="match status" value="1"/>
</dbReference>
<evidence type="ECO:0000259" key="2">
    <source>
        <dbReference type="Pfam" id="PF03732"/>
    </source>
</evidence>
<keyword evidence="3" id="KW-0548">Nucleotidyltransferase</keyword>